<proteinExistence type="inferred from homology"/>
<dbReference type="InterPro" id="IPR001525">
    <property type="entry name" value="C5_MeTfrase"/>
</dbReference>
<dbReference type="REBASE" id="39181">
    <property type="entry name" value="M.BinAORF2679P"/>
</dbReference>
<dbReference type="Gene3D" id="3.90.120.10">
    <property type="entry name" value="DNA Methylase, subunit A, domain 2"/>
    <property type="match status" value="1"/>
</dbReference>
<dbReference type="GO" id="GO:0003886">
    <property type="term" value="F:DNA (cytosine-5-)-methyltransferase activity"/>
    <property type="evidence" value="ECO:0007669"/>
    <property type="project" value="UniProtKB-EC"/>
</dbReference>
<dbReference type="EMBL" id="CP002874">
    <property type="protein sequence ID" value="AEM23275.1"/>
    <property type="molecule type" value="Genomic_DNA"/>
</dbReference>
<evidence type="ECO:0000256" key="7">
    <source>
        <dbReference type="RuleBase" id="RU000416"/>
    </source>
</evidence>
<dbReference type="OrthoDB" id="9813719at2"/>
<name>G0EQ17_BRAIP</name>
<dbReference type="PATRIC" id="fig|1045858.4.peg.2680"/>
<dbReference type="PANTHER" id="PTHR46098">
    <property type="entry name" value="TRNA (CYTOSINE(38)-C(5))-METHYLTRANSFERASE"/>
    <property type="match status" value="1"/>
</dbReference>
<dbReference type="Gene3D" id="3.40.50.150">
    <property type="entry name" value="Vaccinia Virus protein VP39"/>
    <property type="match status" value="1"/>
</dbReference>
<dbReference type="GeneID" id="44971165"/>
<evidence type="ECO:0000256" key="3">
    <source>
        <dbReference type="ARBA" id="ARBA00022691"/>
    </source>
</evidence>
<dbReference type="PRINTS" id="PR00105">
    <property type="entry name" value="C5METTRFRASE"/>
</dbReference>
<dbReference type="eggNOG" id="COG0270">
    <property type="taxonomic scope" value="Bacteria"/>
</dbReference>
<dbReference type="GO" id="GO:0032259">
    <property type="term" value="P:methylation"/>
    <property type="evidence" value="ECO:0007669"/>
    <property type="project" value="UniProtKB-KW"/>
</dbReference>
<dbReference type="PANTHER" id="PTHR46098:SF1">
    <property type="entry name" value="TRNA (CYTOSINE(38)-C(5))-METHYLTRANSFERASE"/>
    <property type="match status" value="1"/>
</dbReference>
<dbReference type="Proteomes" id="UP000008522">
    <property type="component" value="Chromosome"/>
</dbReference>
<organism evidence="9 10">
    <name type="scientific">Brachyspira intermedia (strain ATCC 51140 / PWS/A)</name>
    <name type="common">Serpulina intermedia</name>
    <dbReference type="NCBI Taxonomy" id="1045858"/>
    <lineage>
        <taxon>Bacteria</taxon>
        <taxon>Pseudomonadati</taxon>
        <taxon>Spirochaetota</taxon>
        <taxon>Spirochaetia</taxon>
        <taxon>Brachyspirales</taxon>
        <taxon>Brachyspiraceae</taxon>
        <taxon>Brachyspira</taxon>
    </lineage>
</organism>
<dbReference type="AlphaFoldDB" id="G0EQ17"/>
<dbReference type="CDD" id="cd00315">
    <property type="entry name" value="Cyt_C5_DNA_methylase"/>
    <property type="match status" value="1"/>
</dbReference>
<keyword evidence="10" id="KW-1185">Reference proteome</keyword>
<dbReference type="PROSITE" id="PS51679">
    <property type="entry name" value="SAM_MT_C5"/>
    <property type="match status" value="1"/>
</dbReference>
<evidence type="ECO:0000256" key="5">
    <source>
        <dbReference type="ARBA" id="ARBA00047422"/>
    </source>
</evidence>
<dbReference type="HOGENOM" id="CLU_006958_0_1_12"/>
<evidence type="ECO:0000313" key="10">
    <source>
        <dbReference type="Proteomes" id="UP000008522"/>
    </source>
</evidence>
<dbReference type="InterPro" id="IPR029063">
    <property type="entry name" value="SAM-dependent_MTases_sf"/>
</dbReference>
<dbReference type="Pfam" id="PF00145">
    <property type="entry name" value="DNA_methylase"/>
    <property type="match status" value="1"/>
</dbReference>
<evidence type="ECO:0000256" key="4">
    <source>
        <dbReference type="ARBA" id="ARBA00022747"/>
    </source>
</evidence>
<comment type="catalytic activity">
    <reaction evidence="5 8">
        <text>a 2'-deoxycytidine in DNA + S-adenosyl-L-methionine = a 5-methyl-2'-deoxycytidine in DNA + S-adenosyl-L-homocysteine + H(+)</text>
        <dbReference type="Rhea" id="RHEA:13681"/>
        <dbReference type="Rhea" id="RHEA-COMP:11369"/>
        <dbReference type="Rhea" id="RHEA-COMP:11370"/>
        <dbReference type="ChEBI" id="CHEBI:15378"/>
        <dbReference type="ChEBI" id="CHEBI:57856"/>
        <dbReference type="ChEBI" id="CHEBI:59789"/>
        <dbReference type="ChEBI" id="CHEBI:85452"/>
        <dbReference type="ChEBI" id="CHEBI:85454"/>
        <dbReference type="EC" id="2.1.1.37"/>
    </reaction>
</comment>
<keyword evidence="2 6" id="KW-0808">Transferase</keyword>
<dbReference type="InterPro" id="IPR018117">
    <property type="entry name" value="C5_DNA_meth_AS"/>
</dbReference>
<reference evidence="9 10" key="1">
    <citation type="journal article" date="2011" name="BMC Genomics">
        <title>Complete genome sequence of Brachyspira intermedia reveals unique genomic features in Brachyspira species and phage-mediated horizontal gene transfer.</title>
        <authorList>
            <person name="Hafstrom T."/>
            <person name="Jansson D.S."/>
            <person name="Segerman B."/>
        </authorList>
    </citation>
    <scope>NUCLEOTIDE SEQUENCE [LARGE SCALE GENOMIC DNA]</scope>
    <source>
        <strain evidence="10">ATCC 51140 / PWS/A</strain>
    </source>
</reference>
<keyword evidence="3 6" id="KW-0949">S-adenosyl-L-methionine</keyword>
<protein>
    <recommendedName>
        <fullName evidence="8">Cytosine-specific methyltransferase</fullName>
        <ecNumber evidence="8">2.1.1.37</ecNumber>
    </recommendedName>
</protein>
<dbReference type="RefSeq" id="WP_014489065.1">
    <property type="nucleotide sequence ID" value="NC_017243.1"/>
</dbReference>
<dbReference type="SUPFAM" id="SSF53335">
    <property type="entry name" value="S-adenosyl-L-methionine-dependent methyltransferases"/>
    <property type="match status" value="1"/>
</dbReference>
<evidence type="ECO:0000256" key="6">
    <source>
        <dbReference type="PROSITE-ProRule" id="PRU01016"/>
    </source>
</evidence>
<sequence>MCRFIDLFAGVGGFHLAFNSEYCVFASEIDKYASETYKLNFPDTRLEGDITKIDEKDVPEHDILCAGFPCQPFSVAGYRKGFEDVRGTLFFDIARIIKYHRPKAVLLENVKNLENHDNGNTLKTIINVLQDLNYYVCYKILNSAEYSNIPQNRERIFIVAFNKDTVLNYSYFKFPEPVELTNTIHDFIDQEKQDDVFYYNNTKYYEIFNEGMLNKNTVYQWRRHYIRENKSNLCPTLTANMGEGGHNVPIIRDDYGIRKLTPRECFNFQGYPKNFKLPNQSNSKLYKQAGNSIVYPLVKKIADNILKVINNINMSEETNAEFF</sequence>
<dbReference type="KEGG" id="bip:Bint_2679"/>
<dbReference type="EC" id="2.1.1.37" evidence="8"/>
<keyword evidence="4" id="KW-0680">Restriction system</keyword>
<accession>G0EQ17</accession>
<evidence type="ECO:0000256" key="1">
    <source>
        <dbReference type="ARBA" id="ARBA00022603"/>
    </source>
</evidence>
<dbReference type="PROSITE" id="PS00094">
    <property type="entry name" value="C5_MTASE_1"/>
    <property type="match status" value="1"/>
</dbReference>
<dbReference type="NCBIfam" id="TIGR00675">
    <property type="entry name" value="dcm"/>
    <property type="match status" value="1"/>
</dbReference>
<gene>
    <name evidence="9" type="ordered locus">Bint_2679</name>
</gene>
<dbReference type="GO" id="GO:0009307">
    <property type="term" value="P:DNA restriction-modification system"/>
    <property type="evidence" value="ECO:0007669"/>
    <property type="project" value="UniProtKB-KW"/>
</dbReference>
<dbReference type="InterPro" id="IPR050750">
    <property type="entry name" value="C5-MTase"/>
</dbReference>
<feature type="active site" evidence="6">
    <location>
        <position position="70"/>
    </location>
</feature>
<comment type="similarity">
    <text evidence="6 7">Belongs to the class I-like SAM-binding methyltransferase superfamily. C5-methyltransferase family.</text>
</comment>
<evidence type="ECO:0000256" key="2">
    <source>
        <dbReference type="ARBA" id="ARBA00022679"/>
    </source>
</evidence>
<keyword evidence="1 6" id="KW-0489">Methyltransferase</keyword>
<evidence type="ECO:0000313" key="9">
    <source>
        <dbReference type="EMBL" id="AEM23275.1"/>
    </source>
</evidence>
<evidence type="ECO:0000256" key="8">
    <source>
        <dbReference type="RuleBase" id="RU000417"/>
    </source>
</evidence>